<reference evidence="2" key="1">
    <citation type="journal article" date="2015" name="Nature">
        <title>Complex archaea that bridge the gap between prokaryotes and eukaryotes.</title>
        <authorList>
            <person name="Spang A."/>
            <person name="Saw J.H."/>
            <person name="Jorgensen S.L."/>
            <person name="Zaremba-Niedzwiedzka K."/>
            <person name="Martijn J."/>
            <person name="Lind A.E."/>
            <person name="van Eijk R."/>
            <person name="Schleper C."/>
            <person name="Guy L."/>
            <person name="Ettema T.J."/>
        </authorList>
    </citation>
    <scope>NUCLEOTIDE SEQUENCE</scope>
</reference>
<dbReference type="EMBL" id="LAZR01001589">
    <property type="protein sequence ID" value="KKN42315.1"/>
    <property type="molecule type" value="Genomic_DNA"/>
</dbReference>
<evidence type="ECO:0000256" key="1">
    <source>
        <dbReference type="SAM" id="Phobius"/>
    </source>
</evidence>
<name>A0A0F9QE58_9ZZZZ</name>
<dbReference type="AlphaFoldDB" id="A0A0F9QE58"/>
<evidence type="ECO:0008006" key="3">
    <source>
        <dbReference type="Google" id="ProtNLM"/>
    </source>
</evidence>
<organism evidence="2">
    <name type="scientific">marine sediment metagenome</name>
    <dbReference type="NCBI Taxonomy" id="412755"/>
    <lineage>
        <taxon>unclassified sequences</taxon>
        <taxon>metagenomes</taxon>
        <taxon>ecological metagenomes</taxon>
    </lineage>
</organism>
<sequence>MNLKNSISIENNRLNYTKLGIIFITLLFFIFGLLIRLEFGLNFDISGDTYHRWFISAYTLETGNYVDQFANRIEISWLPGFDIISIIFIFIFHQINNFIA</sequence>
<comment type="caution">
    <text evidence="2">The sequence shown here is derived from an EMBL/GenBank/DDBJ whole genome shotgun (WGS) entry which is preliminary data.</text>
</comment>
<keyword evidence="1" id="KW-0812">Transmembrane</keyword>
<feature type="transmembrane region" description="Helical" evidence="1">
    <location>
        <begin position="21"/>
        <end position="39"/>
    </location>
</feature>
<keyword evidence="1" id="KW-1133">Transmembrane helix</keyword>
<evidence type="ECO:0000313" key="2">
    <source>
        <dbReference type="EMBL" id="KKN42315.1"/>
    </source>
</evidence>
<keyword evidence="1" id="KW-0472">Membrane</keyword>
<feature type="transmembrane region" description="Helical" evidence="1">
    <location>
        <begin position="75"/>
        <end position="95"/>
    </location>
</feature>
<proteinExistence type="predicted"/>
<protein>
    <recommendedName>
        <fullName evidence="3">Glycosyltransferase RgtA/B/C/D-like domain-containing protein</fullName>
    </recommendedName>
</protein>
<gene>
    <name evidence="2" type="ORF">LCGC14_0714340</name>
</gene>
<accession>A0A0F9QE58</accession>